<dbReference type="AlphaFoldDB" id="A0A7G1QAE4"/>
<keyword evidence="5 9" id="KW-0822">Tryptophan biosynthesis</keyword>
<dbReference type="InterPro" id="IPR005940">
    <property type="entry name" value="Anthranilate_Pribosyl_Tfrase"/>
</dbReference>
<feature type="binding site" evidence="9">
    <location>
        <position position="226"/>
    </location>
    <ligand>
        <name>Mg(2+)</name>
        <dbReference type="ChEBI" id="CHEBI:18420"/>
        <label>2</label>
    </ligand>
</feature>
<dbReference type="InterPro" id="IPR017459">
    <property type="entry name" value="Glycosyl_Trfase_fam3_N_dom"/>
</dbReference>
<dbReference type="EMBL" id="LR778175">
    <property type="protein sequence ID" value="CAB1276639.1"/>
    <property type="molecule type" value="Genomic_DNA"/>
</dbReference>
<dbReference type="Pfam" id="PF02885">
    <property type="entry name" value="Glycos_trans_3N"/>
    <property type="match status" value="1"/>
</dbReference>
<evidence type="ECO:0000256" key="6">
    <source>
        <dbReference type="ARBA" id="ARBA00023141"/>
    </source>
</evidence>
<dbReference type="GO" id="GO:0004048">
    <property type="term" value="F:anthranilate phosphoribosyltransferase activity"/>
    <property type="evidence" value="ECO:0007669"/>
    <property type="project" value="UniProtKB-UniRule"/>
</dbReference>
<keyword evidence="4 9" id="KW-0808">Transferase</keyword>
<dbReference type="InterPro" id="IPR036320">
    <property type="entry name" value="Glycosyl_Trfase_fam3_N_dom_sf"/>
</dbReference>
<evidence type="ECO:0000256" key="9">
    <source>
        <dbReference type="HAMAP-Rule" id="MF_00211"/>
    </source>
</evidence>
<feature type="binding site" evidence="9">
    <location>
        <position position="81"/>
    </location>
    <ligand>
        <name>anthranilate</name>
        <dbReference type="ChEBI" id="CHEBI:16567"/>
        <label>1</label>
    </ligand>
</feature>
<comment type="pathway">
    <text evidence="1 9">Amino-acid biosynthesis; L-tryptophan biosynthesis; L-tryptophan from chorismate: step 2/5.</text>
</comment>
<evidence type="ECO:0000256" key="1">
    <source>
        <dbReference type="ARBA" id="ARBA00004907"/>
    </source>
</evidence>
<dbReference type="GO" id="GO:0000287">
    <property type="term" value="F:magnesium ion binding"/>
    <property type="evidence" value="ECO:0007669"/>
    <property type="project" value="UniProtKB-UniRule"/>
</dbReference>
<dbReference type="Pfam" id="PF00591">
    <property type="entry name" value="Glycos_transf_3"/>
    <property type="match status" value="1"/>
</dbReference>
<keyword evidence="13" id="KW-1185">Reference proteome</keyword>
<evidence type="ECO:0000256" key="4">
    <source>
        <dbReference type="ARBA" id="ARBA00022679"/>
    </source>
</evidence>
<feature type="binding site" evidence="9">
    <location>
        <begin position="84"/>
        <end position="85"/>
    </location>
    <ligand>
        <name>5-phospho-alpha-D-ribose 1-diphosphate</name>
        <dbReference type="ChEBI" id="CHEBI:58017"/>
    </ligand>
</feature>
<comment type="subunit">
    <text evidence="9">Homodimer.</text>
</comment>
<dbReference type="EC" id="2.4.2.18" evidence="9"/>
<name>A0A7G1QAE4_9GAMM</name>
<feature type="binding site" evidence="9">
    <location>
        <position position="167"/>
    </location>
    <ligand>
        <name>anthranilate</name>
        <dbReference type="ChEBI" id="CHEBI:16567"/>
        <label>2</label>
    </ligand>
</feature>
<organism evidence="12 13">
    <name type="scientific">Candidatus Nitrosacidococcus tergens</name>
    <dbReference type="NCBI Taxonomy" id="553981"/>
    <lineage>
        <taxon>Bacteria</taxon>
        <taxon>Pseudomonadati</taxon>
        <taxon>Pseudomonadota</taxon>
        <taxon>Gammaproteobacteria</taxon>
        <taxon>Chromatiales</taxon>
        <taxon>Chromatiaceae</taxon>
        <taxon>Candidatus Nitrosacidococcus</taxon>
    </lineage>
</organism>
<dbReference type="RefSeq" id="WP_197743973.1">
    <property type="nucleotide sequence ID" value="NZ_LR778175.1"/>
</dbReference>
<dbReference type="UniPathway" id="UPA00035">
    <property type="reaction ID" value="UER00041"/>
</dbReference>
<dbReference type="NCBIfam" id="TIGR01245">
    <property type="entry name" value="trpD"/>
    <property type="match status" value="1"/>
</dbReference>
<evidence type="ECO:0000256" key="7">
    <source>
        <dbReference type="ARBA" id="ARBA00052328"/>
    </source>
</evidence>
<feature type="binding site" evidence="9">
    <location>
        <position position="93"/>
    </location>
    <ligand>
        <name>Mg(2+)</name>
        <dbReference type="ChEBI" id="CHEBI:18420"/>
        <label>1</label>
    </ligand>
</feature>
<dbReference type="SUPFAM" id="SSF47648">
    <property type="entry name" value="Nucleoside phosphorylase/phosphoribosyltransferase N-terminal domain"/>
    <property type="match status" value="1"/>
</dbReference>
<feature type="domain" description="Glycosyl transferase family 3 N-terminal" evidence="11">
    <location>
        <begin position="5"/>
        <end position="65"/>
    </location>
</feature>
<evidence type="ECO:0000256" key="2">
    <source>
        <dbReference type="ARBA" id="ARBA00022605"/>
    </source>
</evidence>
<feature type="binding site" evidence="9">
    <location>
        <position position="121"/>
    </location>
    <ligand>
        <name>5-phospho-alpha-D-ribose 1-diphosphate</name>
        <dbReference type="ChEBI" id="CHEBI:58017"/>
    </ligand>
</feature>
<evidence type="ECO:0000313" key="13">
    <source>
        <dbReference type="Proteomes" id="UP000516072"/>
    </source>
</evidence>
<dbReference type="InterPro" id="IPR000312">
    <property type="entry name" value="Glycosyl_Trfase_fam3"/>
</dbReference>
<dbReference type="HAMAP" id="MF_00211">
    <property type="entry name" value="TrpD"/>
    <property type="match status" value="1"/>
</dbReference>
<dbReference type="Gene3D" id="3.40.1030.10">
    <property type="entry name" value="Nucleoside phosphorylase/phosphoribosyltransferase catalytic domain"/>
    <property type="match status" value="1"/>
</dbReference>
<keyword evidence="2 9" id="KW-0028">Amino-acid biosynthesis</keyword>
<feature type="binding site" evidence="9">
    <location>
        <begin position="91"/>
        <end position="94"/>
    </location>
    <ligand>
        <name>5-phospho-alpha-D-ribose 1-diphosphate</name>
        <dbReference type="ChEBI" id="CHEBI:58017"/>
    </ligand>
</feature>
<dbReference type="GO" id="GO:0005829">
    <property type="term" value="C:cytosol"/>
    <property type="evidence" value="ECO:0007669"/>
    <property type="project" value="TreeGrafter"/>
</dbReference>
<keyword evidence="9" id="KW-0460">Magnesium</keyword>
<dbReference type="SUPFAM" id="SSF52418">
    <property type="entry name" value="Nucleoside phosphorylase/phosphoribosyltransferase catalytic domain"/>
    <property type="match status" value="1"/>
</dbReference>
<gene>
    <name evidence="9 12" type="primary">trpD</name>
    <name evidence="12" type="ORF">NSCAC_1272</name>
</gene>
<dbReference type="KEGG" id="ntg:NSCAC_1272"/>
<evidence type="ECO:0000259" key="10">
    <source>
        <dbReference type="Pfam" id="PF00591"/>
    </source>
</evidence>
<comment type="cofactor">
    <cofactor evidence="9">
        <name>Mg(2+)</name>
        <dbReference type="ChEBI" id="CHEBI:18420"/>
    </cofactor>
    <text evidence="9">Binds 2 magnesium ions per monomer.</text>
</comment>
<evidence type="ECO:0000313" key="12">
    <source>
        <dbReference type="EMBL" id="CAB1276639.1"/>
    </source>
</evidence>
<keyword evidence="3 9" id="KW-0328">Glycosyltransferase</keyword>
<protein>
    <recommendedName>
        <fullName evidence="9">Anthranilate phosphoribosyltransferase</fullName>
        <ecNumber evidence="9">2.4.2.18</ecNumber>
    </recommendedName>
</protein>
<comment type="catalytic activity">
    <reaction evidence="7 9">
        <text>N-(5-phospho-beta-D-ribosyl)anthranilate + diphosphate = 5-phospho-alpha-D-ribose 1-diphosphate + anthranilate</text>
        <dbReference type="Rhea" id="RHEA:11768"/>
        <dbReference type="ChEBI" id="CHEBI:16567"/>
        <dbReference type="ChEBI" id="CHEBI:18277"/>
        <dbReference type="ChEBI" id="CHEBI:33019"/>
        <dbReference type="ChEBI" id="CHEBI:58017"/>
        <dbReference type="EC" id="2.4.2.18"/>
    </reaction>
</comment>
<feature type="binding site" evidence="9">
    <location>
        <position position="227"/>
    </location>
    <ligand>
        <name>Mg(2+)</name>
        <dbReference type="ChEBI" id="CHEBI:18420"/>
        <label>2</label>
    </ligand>
</feature>
<feature type="binding site" evidence="9">
    <location>
        <begin position="109"/>
        <end position="117"/>
    </location>
    <ligand>
        <name>5-phospho-alpha-D-ribose 1-diphosphate</name>
        <dbReference type="ChEBI" id="CHEBI:58017"/>
    </ligand>
</feature>
<feature type="binding site" evidence="9">
    <location>
        <position position="112"/>
    </location>
    <ligand>
        <name>anthranilate</name>
        <dbReference type="ChEBI" id="CHEBI:16567"/>
        <label>1</label>
    </ligand>
</feature>
<dbReference type="Proteomes" id="UP000516072">
    <property type="component" value="Chromosome"/>
</dbReference>
<feature type="domain" description="Glycosyl transferase family 3" evidence="10">
    <location>
        <begin position="76"/>
        <end position="325"/>
    </location>
</feature>
<feature type="binding site" evidence="9">
    <location>
        <position position="89"/>
    </location>
    <ligand>
        <name>5-phospho-alpha-D-ribose 1-diphosphate</name>
        <dbReference type="ChEBI" id="CHEBI:58017"/>
    </ligand>
</feature>
<dbReference type="InterPro" id="IPR035902">
    <property type="entry name" value="Nuc_phospho_transferase"/>
</dbReference>
<comment type="similarity">
    <text evidence="9">Belongs to the anthranilate phosphoribosyltransferase family.</text>
</comment>
<comment type="similarity">
    <text evidence="8">In the C-terminal section; belongs to the anthranilate phosphoribosyltransferase family.</text>
</comment>
<dbReference type="PANTHER" id="PTHR43285">
    <property type="entry name" value="ANTHRANILATE PHOSPHORIBOSYLTRANSFERASE"/>
    <property type="match status" value="1"/>
</dbReference>
<dbReference type="GO" id="GO:0000162">
    <property type="term" value="P:L-tryptophan biosynthetic process"/>
    <property type="evidence" value="ECO:0007669"/>
    <property type="project" value="UniProtKB-UniRule"/>
</dbReference>
<keyword evidence="9" id="KW-0479">Metal-binding</keyword>
<evidence type="ECO:0000256" key="8">
    <source>
        <dbReference type="ARBA" id="ARBA00061188"/>
    </source>
</evidence>
<evidence type="ECO:0000259" key="11">
    <source>
        <dbReference type="Pfam" id="PF02885"/>
    </source>
</evidence>
<dbReference type="Gene3D" id="1.20.970.10">
    <property type="entry name" value="Transferase, Pyrimidine Nucleoside Phosphorylase, Chain C"/>
    <property type="match status" value="1"/>
</dbReference>
<evidence type="ECO:0000256" key="5">
    <source>
        <dbReference type="ARBA" id="ARBA00022822"/>
    </source>
</evidence>
<comment type="function">
    <text evidence="9">Catalyzes the transfer of the phosphoribosyl group of 5-phosphorylribose-1-pyrophosphate (PRPP) to anthranilate to yield N-(5'-phosphoribosyl)-anthranilate (PRA).</text>
</comment>
<feature type="binding site" evidence="9">
    <location>
        <position position="81"/>
    </location>
    <ligand>
        <name>5-phospho-alpha-D-ribose 1-diphosphate</name>
        <dbReference type="ChEBI" id="CHEBI:58017"/>
    </ligand>
</feature>
<proteinExistence type="inferred from homology"/>
<accession>A0A7G1QAE4</accession>
<dbReference type="FunFam" id="3.40.1030.10:FF:000002">
    <property type="entry name" value="Anthranilate phosphoribosyltransferase"/>
    <property type="match status" value="1"/>
</dbReference>
<dbReference type="PANTHER" id="PTHR43285:SF2">
    <property type="entry name" value="ANTHRANILATE PHOSPHORIBOSYLTRANSFERASE"/>
    <property type="match status" value="1"/>
</dbReference>
<feature type="binding site" evidence="9">
    <location>
        <position position="227"/>
    </location>
    <ligand>
        <name>Mg(2+)</name>
        <dbReference type="ChEBI" id="CHEBI:18420"/>
        <label>1</label>
    </ligand>
</feature>
<reference evidence="12 13" key="1">
    <citation type="submission" date="2020-03" db="EMBL/GenBank/DDBJ databases">
        <authorList>
            <person name="Picone N."/>
        </authorList>
    </citation>
    <scope>NUCLEOTIDE SEQUENCE [LARGE SCALE GENOMIC DNA]</scope>
    <source>
        <strain evidence="12">NSCAC1</strain>
    </source>
</reference>
<sequence length="341" mass="36931">MDIQSALKKIASGNHLSYEEMISAMNFIMSGQATQAQISALLTGLHMKGETIEEIAGAVTAIRRFSIPIQINSPYLIDTCGTGGDHANTFNISTAGIFVVAAAGAQVIKHGNRSSSSKCGSADVLEAMGVRIDLSPNEVISYIQRTGIGFIFAPLYHSAMKHCAAVRKEIGIRTLFNLIGPLINPANPPNQVIGVFNKKWLDIFTQVLKRLGSHHILIVHAEDGLDEISISAPTYVTELKNNTIRNYTITPEQFSFKRASIDKLTVQNTQESVAIIKSVLANQPSTARDIVALNAGAAIYAANLASSLKEGIEKALQIISSGKAQKKFDDFIKYTNDIYPR</sequence>
<evidence type="ECO:0000256" key="3">
    <source>
        <dbReference type="ARBA" id="ARBA00022676"/>
    </source>
</evidence>
<comment type="caution">
    <text evidence="9">Lacks conserved residue(s) required for the propagation of feature annotation.</text>
</comment>
<keyword evidence="6 9" id="KW-0057">Aromatic amino acid biosynthesis</keyword>